<evidence type="ECO:0000256" key="3">
    <source>
        <dbReference type="ARBA" id="ARBA00022448"/>
    </source>
</evidence>
<dbReference type="GO" id="GO:0030288">
    <property type="term" value="C:outer membrane-bounded periplasmic space"/>
    <property type="evidence" value="ECO:0007669"/>
    <property type="project" value="UniProtKB-ARBA"/>
</dbReference>
<proteinExistence type="inferred from homology"/>
<dbReference type="GO" id="GO:0015833">
    <property type="term" value="P:peptide transport"/>
    <property type="evidence" value="ECO:0007669"/>
    <property type="project" value="TreeGrafter"/>
</dbReference>
<dbReference type="PANTHER" id="PTHR30290:SF10">
    <property type="entry name" value="PERIPLASMIC OLIGOPEPTIDE-BINDING PROTEIN-RELATED"/>
    <property type="match status" value="1"/>
</dbReference>
<dbReference type="GO" id="GO:1904680">
    <property type="term" value="F:peptide transmembrane transporter activity"/>
    <property type="evidence" value="ECO:0007669"/>
    <property type="project" value="TreeGrafter"/>
</dbReference>
<evidence type="ECO:0000259" key="6">
    <source>
        <dbReference type="Pfam" id="PF00496"/>
    </source>
</evidence>
<dbReference type="PANTHER" id="PTHR30290">
    <property type="entry name" value="PERIPLASMIC BINDING COMPONENT OF ABC TRANSPORTER"/>
    <property type="match status" value="1"/>
</dbReference>
<comment type="similarity">
    <text evidence="2">Belongs to the bacterial solute-binding protein 5 family.</text>
</comment>
<accession>A0A0A0D962</accession>
<feature type="domain" description="Solute-binding protein family 5" evidence="6">
    <location>
        <begin position="85"/>
        <end position="454"/>
    </location>
</feature>
<evidence type="ECO:0000313" key="8">
    <source>
        <dbReference type="Proteomes" id="UP000029995"/>
    </source>
</evidence>
<comment type="subcellular location">
    <subcellularLocation>
        <location evidence="1">Periplasm</location>
    </subcellularLocation>
</comment>
<dbReference type="InterPro" id="IPR039424">
    <property type="entry name" value="SBP_5"/>
</dbReference>
<dbReference type="AlphaFoldDB" id="A0A0A0D962"/>
<protein>
    <submittedName>
        <fullName evidence="7">Peptide ABC transporter substrate-binding protein</fullName>
    </submittedName>
</protein>
<evidence type="ECO:0000256" key="4">
    <source>
        <dbReference type="ARBA" id="ARBA00022729"/>
    </source>
</evidence>
<reference evidence="7 8" key="1">
    <citation type="submission" date="2014-01" db="EMBL/GenBank/DDBJ databases">
        <title>Genome sequence determination for a cystic fibrosis isolate, Inquilinus limosus.</title>
        <authorList>
            <person name="Pino M."/>
            <person name="Di Conza J."/>
            <person name="Gutkind G."/>
        </authorList>
    </citation>
    <scope>NUCLEOTIDE SEQUENCE [LARGE SCALE GENOMIC DNA]</scope>
    <source>
        <strain evidence="7 8">MP06</strain>
    </source>
</reference>
<dbReference type="InterPro" id="IPR030678">
    <property type="entry name" value="Peptide/Ni-bd"/>
</dbReference>
<dbReference type="PIRSF" id="PIRSF002741">
    <property type="entry name" value="MppA"/>
    <property type="match status" value="1"/>
</dbReference>
<dbReference type="Gene3D" id="3.10.105.10">
    <property type="entry name" value="Dipeptide-binding Protein, Domain 3"/>
    <property type="match status" value="1"/>
</dbReference>
<sequence length="543" mass="59834">MAPGLLRRLRLLAMTARVGALCGAAFALAPFAAGAATPSNALVMAWNIDAISTFDPAQIGEVVTNEIVQNTCDSLVDFDPADETKVIPLFAESWDVSDDRMQITFHLRKGAVFPSGNPATAADTAWSMQRVVKLGFGNAATLTEYGFTKDKVETQITAPDDATVVLKLDKPYPTSLILQAIAANRVSATMDKQAILANEVNGDLGNKYLATHTECVGPYRLAQWNAGEAVVLQANDKYWGEPPALKRVLIRHVAEAGTQRLLLTQGDVDVARDLTSEDMKDLENSPDVSIVQVLRPQLFFWTFNNADPIFSNEKVRLAMRYLIDYDGLAKTVMTYNGVPRASFVQLGAIGALDEKEGQPFSLDLDKAKALLAEAGYPNGFKATIFIGTLPYSGPVAQSVQQNAAKIGVELNLERMANAQLFSRVRGRDFQTAMQAWQTGVPDAHGNASRLVYNPDNRAEAKLTQYPVWRTAFYSEDANKKVEAALLEPDPEKRNAMYHDLQRQMMQQGPMAIMFQMYNPAGVRKSLKNWTWNGFRTYYESVSK</sequence>
<dbReference type="Pfam" id="PF00496">
    <property type="entry name" value="SBP_bac_5"/>
    <property type="match status" value="1"/>
</dbReference>
<evidence type="ECO:0000313" key="7">
    <source>
        <dbReference type="EMBL" id="KGM35256.1"/>
    </source>
</evidence>
<name>A0A0A0D962_9PROT</name>
<evidence type="ECO:0000256" key="1">
    <source>
        <dbReference type="ARBA" id="ARBA00004418"/>
    </source>
</evidence>
<organism evidence="7 8">
    <name type="scientific">Inquilinus limosus MP06</name>
    <dbReference type="NCBI Taxonomy" id="1398085"/>
    <lineage>
        <taxon>Bacteria</taxon>
        <taxon>Pseudomonadati</taxon>
        <taxon>Pseudomonadota</taxon>
        <taxon>Alphaproteobacteria</taxon>
        <taxon>Rhodospirillales</taxon>
        <taxon>Rhodospirillaceae</taxon>
        <taxon>Inquilinus</taxon>
    </lineage>
</organism>
<keyword evidence="4 5" id="KW-0732">Signal</keyword>
<dbReference type="InterPro" id="IPR000914">
    <property type="entry name" value="SBP_5_dom"/>
</dbReference>
<dbReference type="GO" id="GO:0043190">
    <property type="term" value="C:ATP-binding cassette (ABC) transporter complex"/>
    <property type="evidence" value="ECO:0007669"/>
    <property type="project" value="InterPro"/>
</dbReference>
<feature type="chain" id="PRO_5001960569" evidence="5">
    <location>
        <begin position="36"/>
        <end position="543"/>
    </location>
</feature>
<feature type="signal peptide" evidence="5">
    <location>
        <begin position="1"/>
        <end position="35"/>
    </location>
</feature>
<evidence type="ECO:0000256" key="5">
    <source>
        <dbReference type="SAM" id="SignalP"/>
    </source>
</evidence>
<comment type="caution">
    <text evidence="7">The sequence shown here is derived from an EMBL/GenBank/DDBJ whole genome shotgun (WGS) entry which is preliminary data.</text>
</comment>
<dbReference type="EMBL" id="JANX01000038">
    <property type="protein sequence ID" value="KGM35256.1"/>
    <property type="molecule type" value="Genomic_DNA"/>
</dbReference>
<evidence type="ECO:0000256" key="2">
    <source>
        <dbReference type="ARBA" id="ARBA00005695"/>
    </source>
</evidence>
<dbReference type="CDD" id="cd08512">
    <property type="entry name" value="PBP2_NikA_DppA_OppA_like_7"/>
    <property type="match status" value="1"/>
</dbReference>
<dbReference type="Gene3D" id="3.40.190.10">
    <property type="entry name" value="Periplasmic binding protein-like II"/>
    <property type="match status" value="1"/>
</dbReference>
<dbReference type="SUPFAM" id="SSF53850">
    <property type="entry name" value="Periplasmic binding protein-like II"/>
    <property type="match status" value="1"/>
</dbReference>
<keyword evidence="3" id="KW-0813">Transport</keyword>
<gene>
    <name evidence="7" type="ORF">P409_05505</name>
</gene>
<dbReference type="Proteomes" id="UP000029995">
    <property type="component" value="Unassembled WGS sequence"/>
</dbReference>
<dbReference type="Gene3D" id="3.90.76.10">
    <property type="entry name" value="Dipeptide-binding Protein, Domain 1"/>
    <property type="match status" value="1"/>
</dbReference>